<sequence>MWWDMAADVRGDFQDWHAHEHFPERLGIPGFRRASRWSSADGGEGVFVLYELEDFEVLSSPAYASRLNAPTSWSTRLMPHHRNMVRSQCRVLESAGGVTGQAVLAVRLSPSPGQADRLRDAVRELAGPLRERPGLVGLHLLRHEPPPIPPTREQAIRGNADRFADHVLLACGYDPRAVAALMDGELSAPALHAAGAAAEMEHQLYQLAYSATPADMR</sequence>
<dbReference type="Pfam" id="PF03992">
    <property type="entry name" value="ABM"/>
    <property type="match status" value="1"/>
</dbReference>
<evidence type="ECO:0000259" key="1">
    <source>
        <dbReference type="Pfam" id="PF03992"/>
    </source>
</evidence>
<organism evidence="2">
    <name type="scientific">Variovorax paradoxus</name>
    <dbReference type="NCBI Taxonomy" id="34073"/>
    <lineage>
        <taxon>Bacteria</taxon>
        <taxon>Pseudomonadati</taxon>
        <taxon>Pseudomonadota</taxon>
        <taxon>Betaproteobacteria</taxon>
        <taxon>Burkholderiales</taxon>
        <taxon>Comamonadaceae</taxon>
        <taxon>Variovorax</taxon>
    </lineage>
</organism>
<reference evidence="2" key="1">
    <citation type="submission" date="2019-12" db="EMBL/GenBank/DDBJ databases">
        <authorList>
            <person name="Cremers G."/>
        </authorList>
    </citation>
    <scope>NUCLEOTIDE SEQUENCE</scope>
    <source>
        <strain evidence="2">Vvax</strain>
    </source>
</reference>
<proteinExistence type="predicted"/>
<dbReference type="EMBL" id="LR743508">
    <property type="protein sequence ID" value="CAA2110405.1"/>
    <property type="molecule type" value="Genomic_DNA"/>
</dbReference>
<dbReference type="AlphaFoldDB" id="A0A679J9I5"/>
<accession>A0A679J9I5</accession>
<gene>
    <name evidence="2" type="ORF">VVAX_06648</name>
</gene>
<dbReference type="InterPro" id="IPR007138">
    <property type="entry name" value="ABM_dom"/>
</dbReference>
<name>A0A679J9I5_VARPD</name>
<feature type="domain" description="ABM" evidence="1">
    <location>
        <begin position="104"/>
        <end position="144"/>
    </location>
</feature>
<evidence type="ECO:0000313" key="2">
    <source>
        <dbReference type="EMBL" id="CAA2110405.1"/>
    </source>
</evidence>
<dbReference type="RefSeq" id="WP_339094889.1">
    <property type="nucleotide sequence ID" value="NZ_LR743508.1"/>
</dbReference>
<protein>
    <recommendedName>
        <fullName evidence="1">ABM domain-containing protein</fullName>
    </recommendedName>
</protein>